<feature type="modified residue" description="4-aspartylphosphate" evidence="9">
    <location>
        <position position="708"/>
    </location>
</feature>
<comment type="similarity">
    <text evidence="2">In the N-terminal section; belongs to the phytochrome family.</text>
</comment>
<feature type="domain" description="Response regulatory" evidence="12">
    <location>
        <begin position="659"/>
        <end position="775"/>
    </location>
</feature>
<dbReference type="InterPro" id="IPR001789">
    <property type="entry name" value="Sig_transdc_resp-reg_receiver"/>
</dbReference>
<dbReference type="EMBL" id="CP073041">
    <property type="protein sequence ID" value="UXE60055.1"/>
    <property type="molecule type" value="Genomic_DNA"/>
</dbReference>
<gene>
    <name evidence="14" type="ORF">KA717_31000</name>
</gene>
<evidence type="ECO:0000256" key="1">
    <source>
        <dbReference type="ARBA" id="ARBA00000085"/>
    </source>
</evidence>
<evidence type="ECO:0000256" key="8">
    <source>
        <dbReference type="ARBA" id="ARBA00074306"/>
    </source>
</evidence>
<dbReference type="SUPFAM" id="SSF47384">
    <property type="entry name" value="Homodimeric domain of signal transducing histidine kinase"/>
    <property type="match status" value="1"/>
</dbReference>
<dbReference type="InterPro" id="IPR000700">
    <property type="entry name" value="PAS-assoc_C"/>
</dbReference>
<proteinExistence type="inferred from homology"/>
<keyword evidence="4 9" id="KW-0597">Phosphoprotein</keyword>
<dbReference type="KEGG" id="wna:KA717_31000"/>
<dbReference type="Pfam" id="PF00512">
    <property type="entry name" value="HisKA"/>
    <property type="match status" value="1"/>
</dbReference>
<feature type="domain" description="PAC" evidence="13">
    <location>
        <begin position="329"/>
        <end position="381"/>
    </location>
</feature>
<dbReference type="SUPFAM" id="SSF55874">
    <property type="entry name" value="ATPase domain of HSP90 chaperone/DNA topoisomerase II/histidine kinase"/>
    <property type="match status" value="1"/>
</dbReference>
<dbReference type="InterPro" id="IPR003594">
    <property type="entry name" value="HATPase_dom"/>
</dbReference>
<reference evidence="14" key="1">
    <citation type="submission" date="2021-04" db="EMBL/GenBank/DDBJ databases">
        <title>Genome sequence of Woronichinia naegeliana from Washington state freshwater lake bloom.</title>
        <authorList>
            <person name="Dreher T.W."/>
        </authorList>
    </citation>
    <scope>NUCLEOTIDE SEQUENCE</scope>
    <source>
        <strain evidence="14">WA131</strain>
    </source>
</reference>
<dbReference type="Pfam" id="PF08447">
    <property type="entry name" value="PAS_3"/>
    <property type="match status" value="1"/>
</dbReference>
<dbReference type="Gene3D" id="1.10.287.130">
    <property type="match status" value="1"/>
</dbReference>
<comment type="catalytic activity">
    <reaction evidence="1">
        <text>ATP + protein L-histidine = ADP + protein N-phospho-L-histidine.</text>
        <dbReference type="EC" id="2.7.13.3"/>
    </reaction>
</comment>
<dbReference type="FunFam" id="3.30.565.10:FF:000010">
    <property type="entry name" value="Sensor histidine kinase RcsC"/>
    <property type="match status" value="1"/>
</dbReference>
<dbReference type="InterPro" id="IPR011006">
    <property type="entry name" value="CheY-like_superfamily"/>
</dbReference>
<dbReference type="CDD" id="cd00130">
    <property type="entry name" value="PAS"/>
    <property type="match status" value="1"/>
</dbReference>
<dbReference type="GO" id="GO:0005886">
    <property type="term" value="C:plasma membrane"/>
    <property type="evidence" value="ECO:0007669"/>
    <property type="project" value="TreeGrafter"/>
</dbReference>
<dbReference type="PROSITE" id="PS50113">
    <property type="entry name" value="PAC"/>
    <property type="match status" value="1"/>
</dbReference>
<dbReference type="InterPro" id="IPR004358">
    <property type="entry name" value="Sig_transdc_His_kin-like_C"/>
</dbReference>
<dbReference type="SUPFAM" id="SSF55785">
    <property type="entry name" value="PYP-like sensor domain (PAS domain)"/>
    <property type="match status" value="1"/>
</dbReference>
<dbReference type="InterPro" id="IPR001610">
    <property type="entry name" value="PAC"/>
</dbReference>
<dbReference type="Pfam" id="PF00072">
    <property type="entry name" value="Response_reg"/>
    <property type="match status" value="1"/>
</dbReference>
<evidence type="ECO:0000313" key="14">
    <source>
        <dbReference type="EMBL" id="UXE60055.1"/>
    </source>
</evidence>
<dbReference type="PRINTS" id="PR00344">
    <property type="entry name" value="BCTRLSENSOR"/>
</dbReference>
<evidence type="ECO:0000256" key="7">
    <source>
        <dbReference type="ARBA" id="ARBA00023012"/>
    </source>
</evidence>
<dbReference type="InterPro" id="IPR000014">
    <property type="entry name" value="PAS"/>
</dbReference>
<dbReference type="InterPro" id="IPR036097">
    <property type="entry name" value="HisK_dim/P_sf"/>
</dbReference>
<keyword evidence="10" id="KW-0812">Transmembrane</keyword>
<dbReference type="PANTHER" id="PTHR43047">
    <property type="entry name" value="TWO-COMPONENT HISTIDINE PROTEIN KINASE"/>
    <property type="match status" value="1"/>
</dbReference>
<evidence type="ECO:0000256" key="10">
    <source>
        <dbReference type="SAM" id="Phobius"/>
    </source>
</evidence>
<dbReference type="Gene3D" id="3.30.450.20">
    <property type="entry name" value="PAS domain"/>
    <property type="match status" value="1"/>
</dbReference>
<dbReference type="FunFam" id="1.10.287.130:FF:000145">
    <property type="entry name" value="Sensory transduction histidine kinase"/>
    <property type="match status" value="1"/>
</dbReference>
<dbReference type="EC" id="2.7.13.3" evidence="3"/>
<keyword evidence="10" id="KW-0472">Membrane</keyword>
<dbReference type="InterPro" id="IPR036890">
    <property type="entry name" value="HATPase_C_sf"/>
</dbReference>
<dbReference type="AlphaFoldDB" id="A0A977PVZ2"/>
<dbReference type="Proteomes" id="UP001065613">
    <property type="component" value="Chromosome"/>
</dbReference>
<evidence type="ECO:0000256" key="5">
    <source>
        <dbReference type="ARBA" id="ARBA00022679"/>
    </source>
</evidence>
<dbReference type="Pfam" id="PF02518">
    <property type="entry name" value="HATPase_c"/>
    <property type="match status" value="1"/>
</dbReference>
<name>A0A977PVZ2_9CYAN</name>
<dbReference type="PANTHER" id="PTHR43047:SF63">
    <property type="entry name" value="HISTIDINE KINASE"/>
    <property type="match status" value="1"/>
</dbReference>
<keyword evidence="10" id="KW-1133">Transmembrane helix</keyword>
<dbReference type="Gene3D" id="3.30.565.10">
    <property type="entry name" value="Histidine kinase-like ATPase, C-terminal domain"/>
    <property type="match status" value="1"/>
</dbReference>
<evidence type="ECO:0000259" key="12">
    <source>
        <dbReference type="PROSITE" id="PS50110"/>
    </source>
</evidence>
<dbReference type="SMART" id="SM00448">
    <property type="entry name" value="REC"/>
    <property type="match status" value="1"/>
</dbReference>
<evidence type="ECO:0000256" key="2">
    <source>
        <dbReference type="ARBA" id="ARBA00006402"/>
    </source>
</evidence>
<evidence type="ECO:0000256" key="6">
    <source>
        <dbReference type="ARBA" id="ARBA00022777"/>
    </source>
</evidence>
<dbReference type="SMART" id="SM00388">
    <property type="entry name" value="HisKA"/>
    <property type="match status" value="1"/>
</dbReference>
<evidence type="ECO:0000259" key="13">
    <source>
        <dbReference type="PROSITE" id="PS50113"/>
    </source>
</evidence>
<dbReference type="SUPFAM" id="SSF52172">
    <property type="entry name" value="CheY-like"/>
    <property type="match status" value="1"/>
</dbReference>
<dbReference type="PROSITE" id="PS50110">
    <property type="entry name" value="RESPONSE_REGULATORY"/>
    <property type="match status" value="1"/>
</dbReference>
<feature type="domain" description="Histidine kinase" evidence="11">
    <location>
        <begin position="399"/>
        <end position="628"/>
    </location>
</feature>
<evidence type="ECO:0000256" key="9">
    <source>
        <dbReference type="PROSITE-ProRule" id="PRU00169"/>
    </source>
</evidence>
<dbReference type="Gene3D" id="3.40.50.2300">
    <property type="match status" value="1"/>
</dbReference>
<keyword evidence="7" id="KW-0902">Two-component regulatory system</keyword>
<dbReference type="InterPro" id="IPR013655">
    <property type="entry name" value="PAS_fold_3"/>
</dbReference>
<dbReference type="CDD" id="cd00082">
    <property type="entry name" value="HisKA"/>
    <property type="match status" value="1"/>
</dbReference>
<dbReference type="CDD" id="cd16922">
    <property type="entry name" value="HATPase_EvgS-ArcB-TorS-like"/>
    <property type="match status" value="1"/>
</dbReference>
<dbReference type="GO" id="GO:0000155">
    <property type="term" value="F:phosphorelay sensor kinase activity"/>
    <property type="evidence" value="ECO:0007669"/>
    <property type="project" value="InterPro"/>
</dbReference>
<organism evidence="14">
    <name type="scientific">Woronichinia naegeliana WA131</name>
    <dbReference type="NCBI Taxonomy" id="2824559"/>
    <lineage>
        <taxon>Bacteria</taxon>
        <taxon>Bacillati</taxon>
        <taxon>Cyanobacteriota</taxon>
        <taxon>Cyanophyceae</taxon>
        <taxon>Synechococcales</taxon>
        <taxon>Coelosphaeriaceae</taxon>
        <taxon>Woronichinia</taxon>
    </lineage>
</organism>
<evidence type="ECO:0000259" key="11">
    <source>
        <dbReference type="PROSITE" id="PS50109"/>
    </source>
</evidence>
<feature type="transmembrane region" description="Helical" evidence="10">
    <location>
        <begin position="165"/>
        <end position="187"/>
    </location>
</feature>
<protein>
    <recommendedName>
        <fullName evidence="8">Circadian input-output histidine kinase CikA</fullName>
        <ecNumber evidence="3">2.7.13.3</ecNumber>
    </recommendedName>
</protein>
<dbReference type="PROSITE" id="PS50109">
    <property type="entry name" value="HIS_KIN"/>
    <property type="match status" value="1"/>
</dbReference>
<dbReference type="InterPro" id="IPR003661">
    <property type="entry name" value="HisK_dim/P_dom"/>
</dbReference>
<dbReference type="GO" id="GO:0009927">
    <property type="term" value="F:histidine phosphotransfer kinase activity"/>
    <property type="evidence" value="ECO:0007669"/>
    <property type="project" value="TreeGrafter"/>
</dbReference>
<keyword evidence="6" id="KW-0418">Kinase</keyword>
<sequence>MATFSIAYHSLRNSLERQVQQRAESITEGLEFASEGLIERQDVYLVERLVQNYATLPTVIEVSIVAPDGMILAHSDAFAIQNRATSYAQLRPTLAAAQHEASQNGIETNIRTTLDGQPVVVQMLPFSGTLFTPQNPHSPSPTQHRGVAISVMNLQEMEQDALQGALSLVWVLIISGGMILLFMGWLIQHLVLSPLDKINGAIAKSEHQEKFLLPRLPNNEIGFLGTTLASVFEQVKAYKQMELAIAERKYAEVAQRYELATRAAKIWVWDWHMQSDEFLLDQGIQEWLGYADLALPAHFNDWIEYIYHEDRDCFLETLHLHLNDKTPEFSCEHRLLQMNGTPTWFLSRGRVLGAVGDQALRLIGTITDIAERKQAEAQLQITNAELVRANRLKDEFLANMSHELRTPLNAILGMTEGLQEKVFGMINSEQLKALQTIERSSSHLLSLINDILDLAKIGAGQLELDCSAIAVASLCNSSLAFIKQQALNKRIQLESKLPSHLPALLVDERRVRQVLINLLNNAVKFTPEGGQIILEVTPLRPPQTIDPLPPPFLELAVIDTGIGIAAENIDKLFQPFIQIDGALNRQYEGTGLGLSLVKRLVELHGGQVGVTSELGVGSRFTMTLPCTESQPIRASANFPSEADSSSNVPVLKTSEMSAVILLAEDNDANVRTISSYLKAKGYQLIFAKDGEEAIALAQSAQPDLILMDIQMPKLDGLEAIKQIRLAPLSASIPIIALTAFAMVNDRDRCLAAGANDYLSKPVKMKQLVTTIQQLLEQQN</sequence>
<dbReference type="InterPro" id="IPR005467">
    <property type="entry name" value="His_kinase_dom"/>
</dbReference>
<evidence type="ECO:0000256" key="4">
    <source>
        <dbReference type="ARBA" id="ARBA00022553"/>
    </source>
</evidence>
<dbReference type="SMART" id="SM00387">
    <property type="entry name" value="HATPase_c"/>
    <property type="match status" value="1"/>
</dbReference>
<keyword evidence="5" id="KW-0808">Transferase</keyword>
<dbReference type="SMART" id="SM00086">
    <property type="entry name" value="PAC"/>
    <property type="match status" value="1"/>
</dbReference>
<evidence type="ECO:0000256" key="3">
    <source>
        <dbReference type="ARBA" id="ARBA00012438"/>
    </source>
</evidence>
<dbReference type="InterPro" id="IPR035965">
    <property type="entry name" value="PAS-like_dom_sf"/>
</dbReference>
<accession>A0A977PVZ2</accession>